<keyword evidence="4" id="KW-1185">Reference proteome</keyword>
<feature type="transmembrane region" description="Helical" evidence="2">
    <location>
        <begin position="64"/>
        <end position="83"/>
    </location>
</feature>
<evidence type="ECO:0000313" key="4">
    <source>
        <dbReference type="Proteomes" id="UP001257234"/>
    </source>
</evidence>
<protein>
    <submittedName>
        <fullName evidence="3">Uncharacterized protein</fullName>
    </submittedName>
</protein>
<name>A0ABU1EPZ7_9FLAO</name>
<dbReference type="Proteomes" id="UP001257234">
    <property type="component" value="Unassembled WGS sequence"/>
</dbReference>
<dbReference type="RefSeq" id="WP_309560933.1">
    <property type="nucleotide sequence ID" value="NZ_JAVJIU010000002.1"/>
</dbReference>
<dbReference type="EMBL" id="JAVJIU010000002">
    <property type="protein sequence ID" value="MDR5590049.1"/>
    <property type="molecule type" value="Genomic_DNA"/>
</dbReference>
<accession>A0ABU1EPZ7</accession>
<reference evidence="4" key="1">
    <citation type="submission" date="2023-07" db="EMBL/GenBank/DDBJ databases">
        <title>Christiangramia sp. SM2212., a novel bacterium of the family Flavobacteriaceae isolated from the sea sediment.</title>
        <authorList>
            <person name="Wang J."/>
            <person name="Zhang X."/>
        </authorList>
    </citation>
    <scope>NUCLEOTIDE SEQUENCE [LARGE SCALE GENOMIC DNA]</scope>
    <source>
        <strain evidence="4">SM2212</strain>
    </source>
</reference>
<comment type="caution">
    <text evidence="3">The sequence shown here is derived from an EMBL/GenBank/DDBJ whole genome shotgun (WGS) entry which is preliminary data.</text>
</comment>
<sequence length="85" mass="9777">MNFGSANSVSVENTTKRRATREISTEKPNSGSGFRNLLQRGRLTEEDLDKFHSNILKVHKKRHYNVLAVSAVIFICFLILIYFTF</sequence>
<evidence type="ECO:0000256" key="1">
    <source>
        <dbReference type="SAM" id="MobiDB-lite"/>
    </source>
</evidence>
<keyword evidence="2" id="KW-0472">Membrane</keyword>
<organism evidence="3 4">
    <name type="scientific">Christiangramia sediminicola</name>
    <dbReference type="NCBI Taxonomy" id="3073267"/>
    <lineage>
        <taxon>Bacteria</taxon>
        <taxon>Pseudomonadati</taxon>
        <taxon>Bacteroidota</taxon>
        <taxon>Flavobacteriia</taxon>
        <taxon>Flavobacteriales</taxon>
        <taxon>Flavobacteriaceae</taxon>
        <taxon>Christiangramia</taxon>
    </lineage>
</organism>
<feature type="compositionally biased region" description="Polar residues" evidence="1">
    <location>
        <begin position="1"/>
        <end position="13"/>
    </location>
</feature>
<gene>
    <name evidence="3" type="ORF">RE431_05330</name>
</gene>
<keyword evidence="2" id="KW-1133">Transmembrane helix</keyword>
<evidence type="ECO:0000313" key="3">
    <source>
        <dbReference type="EMBL" id="MDR5590049.1"/>
    </source>
</evidence>
<proteinExistence type="predicted"/>
<evidence type="ECO:0000256" key="2">
    <source>
        <dbReference type="SAM" id="Phobius"/>
    </source>
</evidence>
<feature type="region of interest" description="Disordered" evidence="1">
    <location>
        <begin position="1"/>
        <end position="35"/>
    </location>
</feature>
<keyword evidence="2" id="KW-0812">Transmembrane</keyword>